<dbReference type="EMBL" id="JBHLWN010000049">
    <property type="protein sequence ID" value="MFC0213366.1"/>
    <property type="molecule type" value="Genomic_DNA"/>
</dbReference>
<feature type="transmembrane region" description="Helical" evidence="1">
    <location>
        <begin position="7"/>
        <end position="29"/>
    </location>
</feature>
<accession>A0ABV6DL47</accession>
<sequence>MSAIARTVYVFGLYLILLGIALLLVPGWLDALLGVDPEDNGWLRLSGLLAAVTGTLYCGIAVNGSAGLCRLTIVTRIGAAVMLAVLVSLGQLPGSFLVLAWIDAAGGLWTHIVSLRSGKAR</sequence>
<feature type="transmembrane region" description="Helical" evidence="1">
    <location>
        <begin position="41"/>
        <end position="61"/>
    </location>
</feature>
<comment type="caution">
    <text evidence="2">The sequence shown here is derived from an EMBL/GenBank/DDBJ whole genome shotgun (WGS) entry which is preliminary data.</text>
</comment>
<keyword evidence="1" id="KW-0472">Membrane</keyword>
<feature type="transmembrane region" description="Helical" evidence="1">
    <location>
        <begin position="73"/>
        <end position="90"/>
    </location>
</feature>
<keyword evidence="1" id="KW-0812">Transmembrane</keyword>
<keyword evidence="1" id="KW-1133">Transmembrane helix</keyword>
<evidence type="ECO:0000313" key="3">
    <source>
        <dbReference type="Proteomes" id="UP001589776"/>
    </source>
</evidence>
<gene>
    <name evidence="2" type="ORF">ACFFK0_13030</name>
</gene>
<keyword evidence="3" id="KW-1185">Reference proteome</keyword>
<proteinExistence type="predicted"/>
<evidence type="ECO:0000256" key="1">
    <source>
        <dbReference type="SAM" id="Phobius"/>
    </source>
</evidence>
<evidence type="ECO:0000313" key="2">
    <source>
        <dbReference type="EMBL" id="MFC0213366.1"/>
    </source>
</evidence>
<name>A0ABV6DL47_9BACL</name>
<organism evidence="2 3">
    <name type="scientific">Paenibacillus chartarius</name>
    <dbReference type="NCBI Taxonomy" id="747481"/>
    <lineage>
        <taxon>Bacteria</taxon>
        <taxon>Bacillati</taxon>
        <taxon>Bacillota</taxon>
        <taxon>Bacilli</taxon>
        <taxon>Bacillales</taxon>
        <taxon>Paenibacillaceae</taxon>
        <taxon>Paenibacillus</taxon>
    </lineage>
</organism>
<dbReference type="RefSeq" id="WP_377470662.1">
    <property type="nucleotide sequence ID" value="NZ_JBHLWN010000049.1"/>
</dbReference>
<reference evidence="2 3" key="1">
    <citation type="submission" date="2024-09" db="EMBL/GenBank/DDBJ databases">
        <authorList>
            <person name="Sun Q."/>
            <person name="Mori K."/>
        </authorList>
    </citation>
    <scope>NUCLEOTIDE SEQUENCE [LARGE SCALE GENOMIC DNA]</scope>
    <source>
        <strain evidence="2 3">CCM 7759</strain>
    </source>
</reference>
<dbReference type="Proteomes" id="UP001589776">
    <property type="component" value="Unassembled WGS sequence"/>
</dbReference>
<protein>
    <submittedName>
        <fullName evidence="2">Uncharacterized protein</fullName>
    </submittedName>
</protein>